<name>U6K752_9EIME</name>
<dbReference type="AlphaFoldDB" id="U6K752"/>
<accession>U6K752</accession>
<organism evidence="1 2">
    <name type="scientific">Eimeria mitis</name>
    <dbReference type="NCBI Taxonomy" id="44415"/>
    <lineage>
        <taxon>Eukaryota</taxon>
        <taxon>Sar</taxon>
        <taxon>Alveolata</taxon>
        <taxon>Apicomplexa</taxon>
        <taxon>Conoidasida</taxon>
        <taxon>Coccidia</taxon>
        <taxon>Eucoccidiorida</taxon>
        <taxon>Eimeriorina</taxon>
        <taxon>Eimeriidae</taxon>
        <taxon>Eimeria</taxon>
    </lineage>
</organism>
<proteinExistence type="predicted"/>
<dbReference type="VEuPathDB" id="ToxoDB:EMH_0013240"/>
<gene>
    <name evidence="1" type="ORF">EMH_0013240</name>
</gene>
<evidence type="ECO:0000313" key="1">
    <source>
        <dbReference type="EMBL" id="CDJ32666.1"/>
    </source>
</evidence>
<reference evidence="1" key="2">
    <citation type="submission" date="2013-10" db="EMBL/GenBank/DDBJ databases">
        <authorList>
            <person name="Aslett M."/>
        </authorList>
    </citation>
    <scope>NUCLEOTIDE SEQUENCE [LARGE SCALE GENOMIC DNA]</scope>
    <source>
        <strain evidence="1">Houghton</strain>
    </source>
</reference>
<protein>
    <submittedName>
        <fullName evidence="1">Uncharacterized protein</fullName>
    </submittedName>
</protein>
<dbReference type="Proteomes" id="UP000030744">
    <property type="component" value="Unassembled WGS sequence"/>
</dbReference>
<dbReference type="RefSeq" id="XP_013355230.1">
    <property type="nucleotide sequence ID" value="XM_013499776.1"/>
</dbReference>
<dbReference type="EMBL" id="HG684390">
    <property type="protein sequence ID" value="CDJ32666.1"/>
    <property type="molecule type" value="Genomic_DNA"/>
</dbReference>
<dbReference type="GeneID" id="25376287"/>
<keyword evidence="2" id="KW-1185">Reference proteome</keyword>
<evidence type="ECO:0000313" key="2">
    <source>
        <dbReference type="Proteomes" id="UP000030744"/>
    </source>
</evidence>
<reference evidence="1" key="1">
    <citation type="submission" date="2013-10" db="EMBL/GenBank/DDBJ databases">
        <title>Genomic analysis of the causative agents of coccidiosis in chickens.</title>
        <authorList>
            <person name="Reid A.J."/>
            <person name="Blake D."/>
            <person name="Billington K."/>
            <person name="Browne H."/>
            <person name="Dunn M."/>
            <person name="Hung S."/>
            <person name="Kawahara F."/>
            <person name="Miranda-Saavedra D."/>
            <person name="Mourier T."/>
            <person name="Nagra H."/>
            <person name="Otto T.D."/>
            <person name="Rawlings N."/>
            <person name="Sanchez A."/>
            <person name="Sanders M."/>
            <person name="Subramaniam C."/>
            <person name="Tay Y."/>
            <person name="Dear P."/>
            <person name="Doerig C."/>
            <person name="Gruber A."/>
            <person name="Parkinson J."/>
            <person name="Shirley M."/>
            <person name="Wan K.L."/>
            <person name="Berriman M."/>
            <person name="Tomley F."/>
            <person name="Pain A."/>
        </authorList>
    </citation>
    <scope>NUCLEOTIDE SEQUENCE [LARGE SCALE GENOMIC DNA]</scope>
    <source>
        <strain evidence="1">Houghton</strain>
    </source>
</reference>
<sequence>MAAADVNSQFEDLCVLEAGKLASRSGLASNSEVEQRIGEWSFCADQGRRGAKSGRMHSSVINPFCTSKKFKPVRCVLSGVKSQILHQRAVSAFGLALGLRMVGGGHVVVDAEPFHEAAPEGANELRIPVGNDAFWEAVEISHMINEEGHSFRCDHARAGNKCGQERAYSSIEGRIVGHQKDLAARSTVVLTPP</sequence>